<reference evidence="3" key="2">
    <citation type="submission" date="2014-03" db="EMBL/GenBank/DDBJ databases">
        <authorList>
            <person name="Urmite Genomes"/>
        </authorList>
    </citation>
    <scope>NUCLEOTIDE SEQUENCE</scope>
    <source>
        <strain evidence="3">DSM 44829</strain>
    </source>
</reference>
<feature type="compositionally biased region" description="Pro residues" evidence="1">
    <location>
        <begin position="32"/>
        <end position="41"/>
    </location>
</feature>
<dbReference type="Proteomes" id="UP000028870">
    <property type="component" value="Unassembled WGS sequence"/>
</dbReference>
<evidence type="ECO:0000256" key="1">
    <source>
        <dbReference type="SAM" id="MobiDB-lite"/>
    </source>
</evidence>
<evidence type="ECO:0000313" key="4">
    <source>
        <dbReference type="Proteomes" id="UP000028870"/>
    </source>
</evidence>
<accession>W9AWI3</accession>
<feature type="region of interest" description="Disordered" evidence="1">
    <location>
        <begin position="28"/>
        <end position="64"/>
    </location>
</feature>
<feature type="signal peptide" evidence="2">
    <location>
        <begin position="1"/>
        <end position="24"/>
    </location>
</feature>
<dbReference type="RefSeq" id="WP_036397439.1">
    <property type="nucleotide sequence ID" value="NZ_CCBB010000001.1"/>
</dbReference>
<evidence type="ECO:0000256" key="2">
    <source>
        <dbReference type="SAM" id="SignalP"/>
    </source>
</evidence>
<comment type="caution">
    <text evidence="3">The sequence shown here is derived from an EMBL/GenBank/DDBJ whole genome shotgun (WGS) entry which is preliminary data.</text>
</comment>
<keyword evidence="2" id="KW-0732">Signal</keyword>
<organism evidence="3 4">
    <name type="scientific">Mycolicibacterium cosmeticum</name>
    <dbReference type="NCBI Taxonomy" id="258533"/>
    <lineage>
        <taxon>Bacteria</taxon>
        <taxon>Bacillati</taxon>
        <taxon>Actinomycetota</taxon>
        <taxon>Actinomycetes</taxon>
        <taxon>Mycobacteriales</taxon>
        <taxon>Mycobacteriaceae</taxon>
        <taxon>Mycolicibacterium</taxon>
    </lineage>
</organism>
<protein>
    <submittedName>
        <fullName evidence="3">Uncharacterized protein</fullName>
    </submittedName>
</protein>
<name>W9AWI3_MYCCO</name>
<gene>
    <name evidence="3" type="ORF">BN977_02068</name>
</gene>
<reference evidence="3" key="1">
    <citation type="submission" date="2014-03" db="EMBL/GenBank/DDBJ databases">
        <title>Draft Genome Sequence of Mycobacterium cosmeticum DSM 44829.</title>
        <authorList>
            <person name="Croce O."/>
            <person name="Robert C."/>
            <person name="Raoult D."/>
            <person name="Drancourt M."/>
        </authorList>
    </citation>
    <scope>NUCLEOTIDE SEQUENCE [LARGE SCALE GENOMIC DNA]</scope>
    <source>
        <strain evidence="3">DSM 44829</strain>
    </source>
</reference>
<dbReference type="EMBL" id="CCBB010000001">
    <property type="protein sequence ID" value="CDO07267.1"/>
    <property type="molecule type" value="Genomic_DNA"/>
</dbReference>
<proteinExistence type="predicted"/>
<sequence>MRIKNVCAGAAVATALFAGPVVLAGTASAEPVPMPPAPPAGPTVASPPAWAPPKPVDPDWANGNPQVWDAGWNHWGVWVDGTFVPTF</sequence>
<evidence type="ECO:0000313" key="3">
    <source>
        <dbReference type="EMBL" id="CDO07267.1"/>
    </source>
</evidence>
<dbReference type="AlphaFoldDB" id="W9AWI3"/>
<keyword evidence="4" id="KW-1185">Reference proteome</keyword>
<feature type="chain" id="PRO_5039067684" evidence="2">
    <location>
        <begin position="25"/>
        <end position="87"/>
    </location>
</feature>
<dbReference type="eggNOG" id="ENOG5031QCF">
    <property type="taxonomic scope" value="Bacteria"/>
</dbReference>